<dbReference type="OrthoDB" id="9955336at2"/>
<protein>
    <submittedName>
        <fullName evidence="1">Uncharacterized protein</fullName>
    </submittedName>
</protein>
<sequence>MNGVELPGEKEVDTQPLWDVLAALGLDDASVIEYRLDKGLPVTLDDGELLAHAFRMVVEQLEHEVQKRGVLSDAYAALRREHITALMRLHRAHQAVARAAVTYQDPKLAALARDELRGLPKAQAEQQIPRTAEVLKKAGL</sequence>
<organism evidence="1 2">
    <name type="scientific">Deinococcus reticulitermitis</name>
    <dbReference type="NCBI Taxonomy" id="856736"/>
    <lineage>
        <taxon>Bacteria</taxon>
        <taxon>Thermotogati</taxon>
        <taxon>Deinococcota</taxon>
        <taxon>Deinococci</taxon>
        <taxon>Deinococcales</taxon>
        <taxon>Deinococcaceae</taxon>
        <taxon>Deinococcus</taxon>
    </lineage>
</organism>
<evidence type="ECO:0000313" key="1">
    <source>
        <dbReference type="EMBL" id="SEI68201.1"/>
    </source>
</evidence>
<dbReference type="EMBL" id="FNZA01000001">
    <property type="protein sequence ID" value="SEI68201.1"/>
    <property type="molecule type" value="Genomic_DNA"/>
</dbReference>
<dbReference type="Proteomes" id="UP000199223">
    <property type="component" value="Unassembled WGS sequence"/>
</dbReference>
<dbReference type="RefSeq" id="WP_092262780.1">
    <property type="nucleotide sequence ID" value="NZ_FNZA01000001.1"/>
</dbReference>
<reference evidence="2" key="1">
    <citation type="submission" date="2016-10" db="EMBL/GenBank/DDBJ databases">
        <authorList>
            <person name="Varghese N."/>
            <person name="Submissions S."/>
        </authorList>
    </citation>
    <scope>NUCLEOTIDE SEQUENCE [LARGE SCALE GENOMIC DNA]</scope>
    <source>
        <strain evidence="2">CGMCC 1.10218</strain>
    </source>
</reference>
<accession>A0A1H6SK66</accession>
<dbReference type="AlphaFoldDB" id="A0A1H6SK66"/>
<evidence type="ECO:0000313" key="2">
    <source>
        <dbReference type="Proteomes" id="UP000199223"/>
    </source>
</evidence>
<keyword evidence="2" id="KW-1185">Reference proteome</keyword>
<gene>
    <name evidence="1" type="ORF">SAMN04488058_101329</name>
</gene>
<dbReference type="STRING" id="856736.SAMN04488058_101329"/>
<proteinExistence type="predicted"/>
<name>A0A1H6SK66_9DEIO</name>